<dbReference type="GeneID" id="42909462"/>
<evidence type="ECO:0000313" key="2">
    <source>
        <dbReference type="Proteomes" id="UP000638462"/>
    </source>
</evidence>
<evidence type="ECO:0000313" key="1">
    <source>
        <dbReference type="EMBL" id="GGF12561.1"/>
    </source>
</evidence>
<gene>
    <name evidence="1" type="ORF">GCM10008027_41710</name>
</gene>
<proteinExistence type="predicted"/>
<dbReference type="EMBL" id="BMIT01000027">
    <property type="protein sequence ID" value="GGF12561.1"/>
    <property type="molecule type" value="Genomic_DNA"/>
</dbReference>
<dbReference type="Proteomes" id="UP000638462">
    <property type="component" value="Unassembled WGS sequence"/>
</dbReference>
<protein>
    <submittedName>
        <fullName evidence="1">Uncharacterized protein</fullName>
    </submittedName>
</protein>
<dbReference type="RefSeq" id="WP_063527368.1">
    <property type="nucleotide sequence ID" value="NZ_BMIT01000027.1"/>
</dbReference>
<reference evidence="2" key="1">
    <citation type="journal article" date="2019" name="Int. J. Syst. Evol. Microbiol.">
        <title>The Global Catalogue of Microorganisms (GCM) 10K type strain sequencing project: providing services to taxonomists for standard genome sequencing and annotation.</title>
        <authorList>
            <consortium name="The Broad Institute Genomics Platform"/>
            <consortium name="The Broad Institute Genome Sequencing Center for Infectious Disease"/>
            <person name="Wu L."/>
            <person name="Ma J."/>
        </authorList>
    </citation>
    <scope>NUCLEOTIDE SEQUENCE [LARGE SCALE GENOMIC DNA]</scope>
    <source>
        <strain evidence="2">CGMCC 1.15394</strain>
    </source>
</reference>
<sequence>MLSLIPNDAEIIHNFYTRDVSGKFNEGFTVLSRSDIYKVTVSCNGTLVYSTVINYPEEMDKFNLGVISLSD</sequence>
<organism evidence="1 2">
    <name type="scientific">Pseudoalteromonas gelatinilytica</name>
    <dbReference type="NCBI Taxonomy" id="1703256"/>
    <lineage>
        <taxon>Bacteria</taxon>
        <taxon>Pseudomonadati</taxon>
        <taxon>Pseudomonadota</taxon>
        <taxon>Gammaproteobacteria</taxon>
        <taxon>Alteromonadales</taxon>
        <taxon>Pseudoalteromonadaceae</taxon>
        <taxon>Pseudoalteromonas</taxon>
    </lineage>
</organism>
<keyword evidence="2" id="KW-1185">Reference proteome</keyword>
<comment type="caution">
    <text evidence="1">The sequence shown here is derived from an EMBL/GenBank/DDBJ whole genome shotgun (WGS) entry which is preliminary data.</text>
</comment>
<accession>A0ABQ1UAU5</accession>
<name>A0ABQ1UAU5_9GAMM</name>